<evidence type="ECO:0000256" key="6">
    <source>
        <dbReference type="SAM" id="Phobius"/>
    </source>
</evidence>
<organism evidence="8 9">
    <name type="scientific">Rossellomorea pakistanensis</name>
    <dbReference type="NCBI Taxonomy" id="992288"/>
    <lineage>
        <taxon>Bacteria</taxon>
        <taxon>Bacillati</taxon>
        <taxon>Bacillota</taxon>
        <taxon>Bacilli</taxon>
        <taxon>Bacillales</taxon>
        <taxon>Bacillaceae</taxon>
        <taxon>Rossellomorea</taxon>
    </lineage>
</organism>
<feature type="transmembrane region" description="Helical" evidence="6">
    <location>
        <begin position="64"/>
        <end position="83"/>
    </location>
</feature>
<evidence type="ECO:0000259" key="7">
    <source>
        <dbReference type="Pfam" id="PF03553"/>
    </source>
</evidence>
<dbReference type="Pfam" id="PF03553">
    <property type="entry name" value="Na_H_antiporter"/>
    <property type="match status" value="1"/>
</dbReference>
<sequence length="511" mass="55719">MDHMGVLSLIPPIIAIVMALCTRNVIISLFLGLFSGILILSHYNPLDSVKTVIGDYFFVQITDSYNAGILVLLVFIGGFVALLEKSGGAAAFASKIASVIKNRVQTQLAAWLGGIAIFFSELGTPLIIGPVFEPIFDKAKVSREKLAWIIDSTASPVSVMIPFIGWGVYIIGLINTEYGRLDITESGWDTFIHSIPYYIYPVLAVLIVPLIVITKLDFGPMAKAERRIRETGQIYWPDSKPMRKSEAFKEIKETSSKPILVWLPILVLIVTIVGLLIPLGFPFKKIDGNDFRVALTTAYLFAGLSIIILMTLYKVKKIAEAFEIYFSGMKRMMDILIILVLAWSLGTALDKMGTAKYIVQIMDGNIPLFLIPAIIFVVGACMSFASGTSWGTFAIMLPLAIPLAFHLDVSMYACIGAVISGGIFGDHCSPISDTTILSSTGAGSDHKDHNKTQVPYALFNGAITIIALVVGGLVGYESAIFIAVILMVIGVILFAKIYNRRTPLYDKNHSA</sequence>
<evidence type="ECO:0000256" key="1">
    <source>
        <dbReference type="ARBA" id="ARBA00004651"/>
    </source>
</evidence>
<feature type="domain" description="Na+/H+ antiporter NhaC-like C-terminal" evidence="7">
    <location>
        <begin position="159"/>
        <end position="472"/>
    </location>
</feature>
<feature type="transmembrane region" description="Helical" evidence="6">
    <location>
        <begin position="369"/>
        <end position="401"/>
    </location>
</feature>
<dbReference type="EMBL" id="JAFBDZ010000002">
    <property type="protein sequence ID" value="MBM7585390.1"/>
    <property type="molecule type" value="Genomic_DNA"/>
</dbReference>
<gene>
    <name evidence="8" type="ORF">JOC86_001932</name>
</gene>
<protein>
    <submittedName>
        <fullName evidence="8">Na+/H+ antiporter NhaC</fullName>
    </submittedName>
</protein>
<keyword evidence="9" id="KW-1185">Reference proteome</keyword>
<evidence type="ECO:0000256" key="5">
    <source>
        <dbReference type="ARBA" id="ARBA00023136"/>
    </source>
</evidence>
<feature type="transmembrane region" description="Helical" evidence="6">
    <location>
        <begin position="195"/>
        <end position="218"/>
    </location>
</feature>
<feature type="transmembrane region" description="Helical" evidence="6">
    <location>
        <begin position="480"/>
        <end position="498"/>
    </location>
</feature>
<comment type="subcellular location">
    <subcellularLocation>
        <location evidence="1">Cell membrane</location>
        <topology evidence="1">Multi-pass membrane protein</topology>
    </subcellularLocation>
</comment>
<name>A0ABS2NC56_9BACI</name>
<dbReference type="PANTHER" id="PTHR43478:SF1">
    <property type="entry name" value="NA+_H+ ANTIPORTER NHAC-LIKE C-TERMINAL DOMAIN-CONTAINING PROTEIN"/>
    <property type="match status" value="1"/>
</dbReference>
<evidence type="ECO:0000256" key="4">
    <source>
        <dbReference type="ARBA" id="ARBA00022989"/>
    </source>
</evidence>
<feature type="transmembrane region" description="Helical" evidence="6">
    <location>
        <begin position="153"/>
        <end position="175"/>
    </location>
</feature>
<reference evidence="8 9" key="1">
    <citation type="submission" date="2021-01" db="EMBL/GenBank/DDBJ databases">
        <title>Genomic Encyclopedia of Type Strains, Phase IV (KMG-IV): sequencing the most valuable type-strain genomes for metagenomic binning, comparative biology and taxonomic classification.</title>
        <authorList>
            <person name="Goeker M."/>
        </authorList>
    </citation>
    <scope>NUCLEOTIDE SEQUENCE [LARGE SCALE GENOMIC DNA]</scope>
    <source>
        <strain evidence="8 9">DSM 24834</strain>
    </source>
</reference>
<evidence type="ECO:0000313" key="9">
    <source>
        <dbReference type="Proteomes" id="UP001646157"/>
    </source>
</evidence>
<evidence type="ECO:0000256" key="3">
    <source>
        <dbReference type="ARBA" id="ARBA00022692"/>
    </source>
</evidence>
<feature type="transmembrane region" description="Helical" evidence="6">
    <location>
        <begin position="332"/>
        <end position="349"/>
    </location>
</feature>
<evidence type="ECO:0000256" key="2">
    <source>
        <dbReference type="ARBA" id="ARBA00022475"/>
    </source>
</evidence>
<evidence type="ECO:0000313" key="8">
    <source>
        <dbReference type="EMBL" id="MBM7585390.1"/>
    </source>
</evidence>
<dbReference type="PANTHER" id="PTHR43478">
    <property type="entry name" value="NA+/H+ ANTIPORTER-RELATED"/>
    <property type="match status" value="1"/>
</dbReference>
<feature type="transmembrane region" description="Helical" evidence="6">
    <location>
        <begin position="259"/>
        <end position="281"/>
    </location>
</feature>
<keyword evidence="5 6" id="KW-0472">Membrane</keyword>
<comment type="caution">
    <text evidence="8">The sequence shown here is derived from an EMBL/GenBank/DDBJ whole genome shotgun (WGS) entry which is preliminary data.</text>
</comment>
<feature type="transmembrane region" description="Helical" evidence="6">
    <location>
        <begin position="12"/>
        <end position="43"/>
    </location>
</feature>
<feature type="transmembrane region" description="Helical" evidence="6">
    <location>
        <begin position="456"/>
        <end position="474"/>
    </location>
</feature>
<dbReference type="Proteomes" id="UP001646157">
    <property type="component" value="Unassembled WGS sequence"/>
</dbReference>
<accession>A0ABS2NC56</accession>
<feature type="transmembrane region" description="Helical" evidence="6">
    <location>
        <begin position="108"/>
        <end position="132"/>
    </location>
</feature>
<keyword evidence="3 6" id="KW-0812">Transmembrane</keyword>
<feature type="transmembrane region" description="Helical" evidence="6">
    <location>
        <begin position="293"/>
        <end position="312"/>
    </location>
</feature>
<dbReference type="RefSeq" id="WP_205171212.1">
    <property type="nucleotide sequence ID" value="NZ_JAFBDZ010000002.1"/>
</dbReference>
<keyword evidence="2" id="KW-1003">Cell membrane</keyword>
<dbReference type="InterPro" id="IPR018461">
    <property type="entry name" value="Na/H_Antiport_NhaC-like_C"/>
</dbReference>
<proteinExistence type="predicted"/>
<keyword evidence="4 6" id="KW-1133">Transmembrane helix</keyword>